<dbReference type="HOGENOM" id="CLU_1108125_0_0_1"/>
<proteinExistence type="predicted"/>
<evidence type="ECO:0000313" key="2">
    <source>
        <dbReference type="EnsemblMetazoa" id="HelroP163262"/>
    </source>
</evidence>
<dbReference type="EMBL" id="KB097495">
    <property type="protein sequence ID" value="ESN96219.1"/>
    <property type="molecule type" value="Genomic_DNA"/>
</dbReference>
<dbReference type="CTD" id="20199998"/>
<sequence>MLKNKFQGNIETIEEDSEVKNSTNPVTNVAKPAASQPLFSVTTGLKDLIFRGDDALPHLLDISEKVVEKCDSCLALGESILNELESQLMRTDHLKTMLDTIQEYMLETQLFLLNVKQPFYKRVLPCFAHKKMSVRSPQHWSSQMMLQAEKEMELSISVKQRFGNGTSNDDAEFDWSAMLDQSPTSKTIIQNLTTASEKLRVVKEMSLSIMLELLLQIVGFLNVVRLSSFGKSAVSCAVVTRGPGRNTVIAT</sequence>
<protein>
    <submittedName>
        <fullName evidence="1 2">Uncharacterized protein</fullName>
    </submittedName>
</protein>
<gene>
    <name evidence="2" type="primary">20199998</name>
    <name evidence="1" type="ORF">HELRODRAFT_163262</name>
</gene>
<evidence type="ECO:0000313" key="1">
    <source>
        <dbReference type="EMBL" id="ESN96219.1"/>
    </source>
</evidence>
<keyword evidence="3" id="KW-1185">Reference proteome</keyword>
<dbReference type="EMBL" id="AMQM01001362">
    <property type="status" value="NOT_ANNOTATED_CDS"/>
    <property type="molecule type" value="Genomic_DNA"/>
</dbReference>
<reference evidence="2" key="3">
    <citation type="submission" date="2015-06" db="UniProtKB">
        <authorList>
            <consortium name="EnsemblMetazoa"/>
        </authorList>
    </citation>
    <scope>IDENTIFICATION</scope>
</reference>
<name>T1ETU8_HELRO</name>
<reference evidence="1 3" key="2">
    <citation type="journal article" date="2013" name="Nature">
        <title>Insights into bilaterian evolution from three spiralian genomes.</title>
        <authorList>
            <person name="Simakov O."/>
            <person name="Marletaz F."/>
            <person name="Cho S.J."/>
            <person name="Edsinger-Gonzales E."/>
            <person name="Havlak P."/>
            <person name="Hellsten U."/>
            <person name="Kuo D.H."/>
            <person name="Larsson T."/>
            <person name="Lv J."/>
            <person name="Arendt D."/>
            <person name="Savage R."/>
            <person name="Osoegawa K."/>
            <person name="de Jong P."/>
            <person name="Grimwood J."/>
            <person name="Chapman J.A."/>
            <person name="Shapiro H."/>
            <person name="Aerts A."/>
            <person name="Otillar R.P."/>
            <person name="Terry A.Y."/>
            <person name="Boore J.L."/>
            <person name="Grigoriev I.V."/>
            <person name="Lindberg D.R."/>
            <person name="Seaver E.C."/>
            <person name="Weisblat D.A."/>
            <person name="Putnam N.H."/>
            <person name="Rokhsar D.S."/>
        </authorList>
    </citation>
    <scope>NUCLEOTIDE SEQUENCE</scope>
</reference>
<dbReference type="RefSeq" id="XP_009025431.1">
    <property type="nucleotide sequence ID" value="XM_009027183.1"/>
</dbReference>
<reference evidence="3" key="1">
    <citation type="submission" date="2012-12" db="EMBL/GenBank/DDBJ databases">
        <authorList>
            <person name="Hellsten U."/>
            <person name="Grimwood J."/>
            <person name="Chapman J.A."/>
            <person name="Shapiro H."/>
            <person name="Aerts A."/>
            <person name="Otillar R.P."/>
            <person name="Terry A.Y."/>
            <person name="Boore J.L."/>
            <person name="Simakov O."/>
            <person name="Marletaz F."/>
            <person name="Cho S.-J."/>
            <person name="Edsinger-Gonzales E."/>
            <person name="Havlak P."/>
            <person name="Kuo D.-H."/>
            <person name="Larsson T."/>
            <person name="Lv J."/>
            <person name="Arendt D."/>
            <person name="Savage R."/>
            <person name="Osoegawa K."/>
            <person name="de Jong P."/>
            <person name="Lindberg D.R."/>
            <person name="Seaver E.C."/>
            <person name="Weisblat D.A."/>
            <person name="Putnam N.H."/>
            <person name="Grigoriev I.V."/>
            <person name="Rokhsar D.S."/>
        </authorList>
    </citation>
    <scope>NUCLEOTIDE SEQUENCE</scope>
</reference>
<dbReference type="EnsemblMetazoa" id="HelroT163262">
    <property type="protein sequence ID" value="HelroP163262"/>
    <property type="gene ID" value="HelroG163262"/>
</dbReference>
<evidence type="ECO:0000313" key="3">
    <source>
        <dbReference type="Proteomes" id="UP000015101"/>
    </source>
</evidence>
<dbReference type="InParanoid" id="T1ETU8"/>
<dbReference type="AlphaFoldDB" id="T1ETU8"/>
<dbReference type="Proteomes" id="UP000015101">
    <property type="component" value="Unassembled WGS sequence"/>
</dbReference>
<dbReference type="GeneID" id="20199998"/>
<dbReference type="KEGG" id="hro:HELRODRAFT_163262"/>
<organism evidence="2 3">
    <name type="scientific">Helobdella robusta</name>
    <name type="common">Californian leech</name>
    <dbReference type="NCBI Taxonomy" id="6412"/>
    <lineage>
        <taxon>Eukaryota</taxon>
        <taxon>Metazoa</taxon>
        <taxon>Spiralia</taxon>
        <taxon>Lophotrochozoa</taxon>
        <taxon>Annelida</taxon>
        <taxon>Clitellata</taxon>
        <taxon>Hirudinea</taxon>
        <taxon>Rhynchobdellida</taxon>
        <taxon>Glossiphoniidae</taxon>
        <taxon>Helobdella</taxon>
    </lineage>
</organism>
<accession>T1ETU8</accession>